<protein>
    <submittedName>
        <fullName evidence="1">Uncharacterized protein</fullName>
    </submittedName>
</protein>
<gene>
    <name evidence="1" type="ORF">BN1224_H12_DN_00010</name>
</gene>
<evidence type="ECO:0000313" key="1">
    <source>
        <dbReference type="EMBL" id="CRI43590.1"/>
    </source>
</evidence>
<proteinExistence type="predicted"/>
<reference evidence="1" key="1">
    <citation type="submission" date="2015-05" db="EMBL/GenBank/DDBJ databases">
        <authorList>
            <person name="Rattei Thomas"/>
        </authorList>
    </citation>
    <scope>NUCLEOTIDE SEQUENCE</scope>
    <source>
        <strain evidence="1">H12</strain>
    </source>
</reference>
<name>A0A0F7WU25_CHLPN</name>
<sequence length="63" mass="7307">KSLIQEFPVIKNPMKNSSLLPFRLGKLFTIPEKNADRTLKDFKNFCQADLGFFSHSLSKWYLG</sequence>
<accession>A0A0F7WU25</accession>
<feature type="non-terminal residue" evidence="1">
    <location>
        <position position="1"/>
    </location>
</feature>
<organism evidence="1">
    <name type="scientific">Chlamydia pneumoniae</name>
    <name type="common">Chlamydophila pneumoniae</name>
    <dbReference type="NCBI Taxonomy" id="83558"/>
    <lineage>
        <taxon>Bacteria</taxon>
        <taxon>Pseudomonadati</taxon>
        <taxon>Chlamydiota</taxon>
        <taxon>Chlamydiia</taxon>
        <taxon>Chlamydiales</taxon>
        <taxon>Chlamydiaceae</taxon>
        <taxon>Chlamydia/Chlamydophila group</taxon>
        <taxon>Chlamydia</taxon>
    </lineage>
</organism>
<dbReference type="EMBL" id="LN847170">
    <property type="protein sequence ID" value="CRI43590.1"/>
    <property type="molecule type" value="Genomic_DNA"/>
</dbReference>
<dbReference type="AlphaFoldDB" id="A0A0F7WU25"/>